<dbReference type="EMBL" id="JBHLVZ010000113">
    <property type="protein sequence ID" value="MFC0389426.1"/>
    <property type="molecule type" value="Genomic_DNA"/>
</dbReference>
<feature type="domain" description="PAS" evidence="1">
    <location>
        <begin position="275"/>
        <end position="344"/>
    </location>
</feature>
<dbReference type="InterPro" id="IPR009057">
    <property type="entry name" value="Homeodomain-like_sf"/>
</dbReference>
<sequence length="476" mass="50683">MKLFKTARKSLGGLDAKAIGTLLATAADITLILDATGVVRDMAIGNDALAADLGDVSGWPGRPWIDTVMTDSRPKVEALLHDARSGEATRWRHVNQRTVAEAALPVLYSTLLLDGDGRVAVIGRDQRLVSSLHQRLIDTQHSMEREYARLRHAEARYRVLFQLSAEAVAIIDAISHAVVEANPAAEQLCGGKSLAGQSLLDSFHGADAAAVGSMLAEVRFAGRTSQVQARLGVGSAQMLTVSASPFRQDRAALLLVRLLPGEGAGRAAAMQPSRAGMLRFAEDAPDAMVVTGQDGRVISANAAFLELAQLDAEEQAAGQPLERWLGRPGLEFEVLVATLRTRGAVRLFGTTLQGEHGTAVEVEVSAVPLAHRGNLGYGFAIRDVGARLAPRAAGGPPLPRPVEQLTELVGRVPLKELVRETTDVIERMAIEAALQLTDDNRAQAAEMLGLSRQSLYVKLRRYGLGSDGDGDGDGED</sequence>
<dbReference type="Pfam" id="PF02954">
    <property type="entry name" value="HTH_8"/>
    <property type="match status" value="1"/>
</dbReference>
<reference evidence="2 3" key="1">
    <citation type="submission" date="2024-09" db="EMBL/GenBank/DDBJ databases">
        <authorList>
            <person name="Sun Q."/>
            <person name="Mori K."/>
        </authorList>
    </citation>
    <scope>NUCLEOTIDE SEQUENCE [LARGE SCALE GENOMIC DNA]</scope>
    <source>
        <strain evidence="2 3">CCM 7468</strain>
    </source>
</reference>
<organism evidence="2 3">
    <name type="scientific">Muricoccus vinaceus</name>
    <dbReference type="NCBI Taxonomy" id="424704"/>
    <lineage>
        <taxon>Bacteria</taxon>
        <taxon>Pseudomonadati</taxon>
        <taxon>Pseudomonadota</taxon>
        <taxon>Alphaproteobacteria</taxon>
        <taxon>Acetobacterales</taxon>
        <taxon>Roseomonadaceae</taxon>
        <taxon>Muricoccus</taxon>
    </lineage>
</organism>
<dbReference type="Gene3D" id="1.10.10.60">
    <property type="entry name" value="Homeodomain-like"/>
    <property type="match status" value="1"/>
</dbReference>
<comment type="caution">
    <text evidence="2">The sequence shown here is derived from an EMBL/GenBank/DDBJ whole genome shotgun (WGS) entry which is preliminary data.</text>
</comment>
<dbReference type="PRINTS" id="PR01590">
    <property type="entry name" value="HTHFIS"/>
</dbReference>
<protein>
    <submittedName>
        <fullName evidence="2">Transcriptional regulator PpsR</fullName>
    </submittedName>
</protein>
<proteinExistence type="predicted"/>
<gene>
    <name evidence="2" type="primary">ppsR</name>
    <name evidence="2" type="ORF">ACFFIC_28345</name>
</gene>
<dbReference type="InterPro" id="IPR011785">
    <property type="entry name" value="Tscrpt_reg_PpsR-CrtJ"/>
</dbReference>
<dbReference type="SUPFAM" id="SSF46689">
    <property type="entry name" value="Homeodomain-like"/>
    <property type="match status" value="1"/>
</dbReference>
<dbReference type="CDD" id="cd00130">
    <property type="entry name" value="PAS"/>
    <property type="match status" value="2"/>
</dbReference>
<dbReference type="InterPro" id="IPR000014">
    <property type="entry name" value="PAS"/>
</dbReference>
<dbReference type="InterPro" id="IPR013767">
    <property type="entry name" value="PAS_fold"/>
</dbReference>
<dbReference type="InterPro" id="IPR002197">
    <property type="entry name" value="HTH_Fis"/>
</dbReference>
<dbReference type="NCBIfam" id="TIGR02040">
    <property type="entry name" value="PpsR-CrtJ"/>
    <property type="match status" value="1"/>
</dbReference>
<dbReference type="Proteomes" id="UP001589789">
    <property type="component" value="Unassembled WGS sequence"/>
</dbReference>
<dbReference type="SUPFAM" id="SSF55785">
    <property type="entry name" value="PYP-like sensor domain (PAS domain)"/>
    <property type="match status" value="2"/>
</dbReference>
<dbReference type="RefSeq" id="WP_377056793.1">
    <property type="nucleotide sequence ID" value="NZ_JBHLVZ010000113.1"/>
</dbReference>
<accession>A0ABV6J113</accession>
<evidence type="ECO:0000313" key="3">
    <source>
        <dbReference type="Proteomes" id="UP001589789"/>
    </source>
</evidence>
<evidence type="ECO:0000313" key="2">
    <source>
        <dbReference type="EMBL" id="MFC0389426.1"/>
    </source>
</evidence>
<dbReference type="Pfam" id="PF00989">
    <property type="entry name" value="PAS"/>
    <property type="match status" value="1"/>
</dbReference>
<dbReference type="Gene3D" id="3.30.450.20">
    <property type="entry name" value="PAS domain"/>
    <property type="match status" value="2"/>
</dbReference>
<dbReference type="Gene3D" id="1.20.5.430">
    <property type="match status" value="1"/>
</dbReference>
<dbReference type="NCBIfam" id="TIGR00229">
    <property type="entry name" value="sensory_box"/>
    <property type="match status" value="1"/>
</dbReference>
<dbReference type="InterPro" id="IPR035965">
    <property type="entry name" value="PAS-like_dom_sf"/>
</dbReference>
<dbReference type="SMART" id="SM00091">
    <property type="entry name" value="PAS"/>
    <property type="match status" value="2"/>
</dbReference>
<keyword evidence="3" id="KW-1185">Reference proteome</keyword>
<evidence type="ECO:0000259" key="1">
    <source>
        <dbReference type="SMART" id="SM00091"/>
    </source>
</evidence>
<name>A0ABV6J113_9PROT</name>
<dbReference type="Pfam" id="PF13188">
    <property type="entry name" value="PAS_8"/>
    <property type="match status" value="1"/>
</dbReference>
<feature type="domain" description="PAS" evidence="1">
    <location>
        <begin position="155"/>
        <end position="220"/>
    </location>
</feature>